<reference evidence="11" key="1">
    <citation type="journal article" date="2019" name="Int. J. Syst. Evol. Microbiol.">
        <title>The Global Catalogue of Microorganisms (GCM) 10K type strain sequencing project: providing services to taxonomists for standard genome sequencing and annotation.</title>
        <authorList>
            <consortium name="The Broad Institute Genomics Platform"/>
            <consortium name="The Broad Institute Genome Sequencing Center for Infectious Disease"/>
            <person name="Wu L."/>
            <person name="Ma J."/>
        </authorList>
    </citation>
    <scope>NUCLEOTIDE SEQUENCE [LARGE SCALE GENOMIC DNA]</scope>
    <source>
        <strain evidence="11">JCM 14901</strain>
    </source>
</reference>
<keyword evidence="7 9" id="KW-0067">ATP-binding</keyword>
<dbReference type="SUPFAM" id="SSF52540">
    <property type="entry name" value="P-loop containing nucleoside triphosphate hydrolases"/>
    <property type="match status" value="1"/>
</dbReference>
<dbReference type="EMBL" id="BAAAOG010000003">
    <property type="protein sequence ID" value="GAA1958104.1"/>
    <property type="molecule type" value="Genomic_DNA"/>
</dbReference>
<dbReference type="RefSeq" id="WP_344094188.1">
    <property type="nucleotide sequence ID" value="NZ_BAAAOG010000003.1"/>
</dbReference>
<evidence type="ECO:0000256" key="7">
    <source>
        <dbReference type="ARBA" id="ARBA00022840"/>
    </source>
</evidence>
<evidence type="ECO:0000256" key="1">
    <source>
        <dbReference type="ARBA" id="ARBA00004761"/>
    </source>
</evidence>
<evidence type="ECO:0000256" key="3">
    <source>
        <dbReference type="ARBA" id="ARBA00012054"/>
    </source>
</evidence>
<comment type="pathway">
    <text evidence="1">Carbohydrate acid metabolism.</text>
</comment>
<keyword evidence="11" id="KW-1185">Reference proteome</keyword>
<name>A0ABP5C5N2_9MICO</name>
<evidence type="ECO:0000256" key="8">
    <source>
        <dbReference type="ARBA" id="ARBA00048090"/>
    </source>
</evidence>
<organism evidence="10 11">
    <name type="scientific">Microbacterium deminutum</name>
    <dbReference type="NCBI Taxonomy" id="344164"/>
    <lineage>
        <taxon>Bacteria</taxon>
        <taxon>Bacillati</taxon>
        <taxon>Actinomycetota</taxon>
        <taxon>Actinomycetes</taxon>
        <taxon>Micrococcales</taxon>
        <taxon>Microbacteriaceae</taxon>
        <taxon>Microbacterium</taxon>
    </lineage>
</organism>
<proteinExistence type="inferred from homology"/>
<sequence length="181" mass="18987">MPDVLPVRIVVMGVSAVGKSTVAAWIAASAGLSFVDADDLHPAANKAKMAAGVPLDDADRGPWLDRVGATLADARGRGTVIACSALKRAYRDRIRAAAPDAYFVFLDGDHDVLRQRAAARTGHFMPPSLLDSQLATLEPLGPDENGGRVDVDFPVDQVCAAALAVVAAAHPELALDRRNRG</sequence>
<gene>
    <name evidence="10" type="ORF">GCM10009776_20520</name>
</gene>
<evidence type="ECO:0000256" key="6">
    <source>
        <dbReference type="ARBA" id="ARBA00022777"/>
    </source>
</evidence>
<dbReference type="Proteomes" id="UP001499933">
    <property type="component" value="Unassembled WGS sequence"/>
</dbReference>
<dbReference type="Pfam" id="PF13671">
    <property type="entry name" value="AAA_33"/>
    <property type="match status" value="1"/>
</dbReference>
<comment type="catalytic activity">
    <reaction evidence="8 9">
        <text>D-gluconate + ATP = 6-phospho-D-gluconate + ADP + H(+)</text>
        <dbReference type="Rhea" id="RHEA:19433"/>
        <dbReference type="ChEBI" id="CHEBI:15378"/>
        <dbReference type="ChEBI" id="CHEBI:18391"/>
        <dbReference type="ChEBI" id="CHEBI:30616"/>
        <dbReference type="ChEBI" id="CHEBI:58759"/>
        <dbReference type="ChEBI" id="CHEBI:456216"/>
        <dbReference type="EC" id="2.7.1.12"/>
    </reaction>
</comment>
<evidence type="ECO:0000313" key="10">
    <source>
        <dbReference type="EMBL" id="GAA1958104.1"/>
    </source>
</evidence>
<evidence type="ECO:0000256" key="5">
    <source>
        <dbReference type="ARBA" id="ARBA00022741"/>
    </source>
</evidence>
<dbReference type="NCBIfam" id="TIGR01313">
    <property type="entry name" value="therm_gnt_kin"/>
    <property type="match status" value="1"/>
</dbReference>
<keyword evidence="4 9" id="KW-0808">Transferase</keyword>
<dbReference type="InterPro" id="IPR006001">
    <property type="entry name" value="Therm_gnt_kin"/>
</dbReference>
<keyword evidence="6 9" id="KW-0418">Kinase</keyword>
<evidence type="ECO:0000256" key="2">
    <source>
        <dbReference type="ARBA" id="ARBA00008420"/>
    </source>
</evidence>
<evidence type="ECO:0000256" key="9">
    <source>
        <dbReference type="RuleBase" id="RU363066"/>
    </source>
</evidence>
<comment type="similarity">
    <text evidence="2 9">Belongs to the gluconokinase GntK/GntV family.</text>
</comment>
<dbReference type="CDD" id="cd02021">
    <property type="entry name" value="GntK"/>
    <property type="match status" value="1"/>
</dbReference>
<dbReference type="PANTHER" id="PTHR43442">
    <property type="entry name" value="GLUCONOKINASE-RELATED"/>
    <property type="match status" value="1"/>
</dbReference>
<protein>
    <recommendedName>
        <fullName evidence="3 9">Gluconokinase</fullName>
        <ecNumber evidence="3 9">2.7.1.12</ecNumber>
    </recommendedName>
</protein>
<dbReference type="Gene3D" id="3.40.50.300">
    <property type="entry name" value="P-loop containing nucleotide triphosphate hydrolases"/>
    <property type="match status" value="1"/>
</dbReference>
<dbReference type="EC" id="2.7.1.12" evidence="3 9"/>
<accession>A0ABP5C5N2</accession>
<keyword evidence="5 9" id="KW-0547">Nucleotide-binding</keyword>
<dbReference type="InterPro" id="IPR027417">
    <property type="entry name" value="P-loop_NTPase"/>
</dbReference>
<dbReference type="PANTHER" id="PTHR43442:SF3">
    <property type="entry name" value="GLUCONOKINASE-RELATED"/>
    <property type="match status" value="1"/>
</dbReference>
<comment type="caution">
    <text evidence="10">The sequence shown here is derived from an EMBL/GenBank/DDBJ whole genome shotgun (WGS) entry which is preliminary data.</text>
</comment>
<evidence type="ECO:0000313" key="11">
    <source>
        <dbReference type="Proteomes" id="UP001499933"/>
    </source>
</evidence>
<evidence type="ECO:0000256" key="4">
    <source>
        <dbReference type="ARBA" id="ARBA00022679"/>
    </source>
</evidence>